<name>A0A9D1XQ49_9BACT</name>
<keyword evidence="4" id="KW-0472">Membrane</keyword>
<dbReference type="Pfam" id="PF07980">
    <property type="entry name" value="SusD_RagB"/>
    <property type="match status" value="1"/>
</dbReference>
<dbReference type="InterPro" id="IPR011990">
    <property type="entry name" value="TPR-like_helical_dom_sf"/>
</dbReference>
<evidence type="ECO:0000256" key="4">
    <source>
        <dbReference type="ARBA" id="ARBA00023136"/>
    </source>
</evidence>
<comment type="subcellular location">
    <subcellularLocation>
        <location evidence="1">Cell outer membrane</location>
    </subcellularLocation>
</comment>
<feature type="chain" id="PRO_5039162301" evidence="6">
    <location>
        <begin position="19"/>
        <end position="610"/>
    </location>
</feature>
<comment type="caution">
    <text evidence="8">The sequence shown here is derived from an EMBL/GenBank/DDBJ whole genome shotgun (WGS) entry which is preliminary data.</text>
</comment>
<dbReference type="PROSITE" id="PS51257">
    <property type="entry name" value="PROKAR_LIPOPROTEIN"/>
    <property type="match status" value="1"/>
</dbReference>
<evidence type="ECO:0000313" key="9">
    <source>
        <dbReference type="Proteomes" id="UP000823847"/>
    </source>
</evidence>
<evidence type="ECO:0000256" key="5">
    <source>
        <dbReference type="ARBA" id="ARBA00023237"/>
    </source>
</evidence>
<evidence type="ECO:0000256" key="6">
    <source>
        <dbReference type="SAM" id="SignalP"/>
    </source>
</evidence>
<dbReference type="Proteomes" id="UP000823847">
    <property type="component" value="Unassembled WGS sequence"/>
</dbReference>
<reference evidence="8" key="2">
    <citation type="submission" date="2021-04" db="EMBL/GenBank/DDBJ databases">
        <authorList>
            <person name="Gilroy R."/>
        </authorList>
    </citation>
    <scope>NUCLEOTIDE SEQUENCE</scope>
    <source>
        <strain evidence="8">ChiHecec2B26-12326</strain>
    </source>
</reference>
<protein>
    <submittedName>
        <fullName evidence="8">RagB/SusD family nutrient uptake outer membrane protein</fullName>
    </submittedName>
</protein>
<dbReference type="AlphaFoldDB" id="A0A9D1XQ49"/>
<evidence type="ECO:0000256" key="2">
    <source>
        <dbReference type="ARBA" id="ARBA00006275"/>
    </source>
</evidence>
<keyword evidence="3 6" id="KW-0732">Signal</keyword>
<accession>A0A9D1XQ49</accession>
<organism evidence="8 9">
    <name type="scientific">Candidatus Parabacteroides intestinigallinarum</name>
    <dbReference type="NCBI Taxonomy" id="2838722"/>
    <lineage>
        <taxon>Bacteria</taxon>
        <taxon>Pseudomonadati</taxon>
        <taxon>Bacteroidota</taxon>
        <taxon>Bacteroidia</taxon>
        <taxon>Bacteroidales</taxon>
        <taxon>Tannerellaceae</taxon>
        <taxon>Parabacteroides</taxon>
    </lineage>
</organism>
<dbReference type="InterPro" id="IPR012944">
    <property type="entry name" value="SusD_RagB_dom"/>
</dbReference>
<gene>
    <name evidence="8" type="ORF">H9848_03715</name>
</gene>
<evidence type="ECO:0000256" key="1">
    <source>
        <dbReference type="ARBA" id="ARBA00004442"/>
    </source>
</evidence>
<evidence type="ECO:0000313" key="8">
    <source>
        <dbReference type="EMBL" id="HIX85702.1"/>
    </source>
</evidence>
<dbReference type="GO" id="GO:0009279">
    <property type="term" value="C:cell outer membrane"/>
    <property type="evidence" value="ECO:0007669"/>
    <property type="project" value="UniProtKB-SubCell"/>
</dbReference>
<keyword evidence="5" id="KW-0998">Cell outer membrane</keyword>
<feature type="signal peptide" evidence="6">
    <location>
        <begin position="1"/>
        <end position="18"/>
    </location>
</feature>
<comment type="similarity">
    <text evidence="2">Belongs to the SusD family.</text>
</comment>
<dbReference type="EMBL" id="DXEN01000021">
    <property type="protein sequence ID" value="HIX85702.1"/>
    <property type="molecule type" value="Genomic_DNA"/>
</dbReference>
<dbReference type="Gene3D" id="1.25.40.390">
    <property type="match status" value="1"/>
</dbReference>
<evidence type="ECO:0000259" key="7">
    <source>
        <dbReference type="Pfam" id="PF07980"/>
    </source>
</evidence>
<sequence>MKKYIYLSALLAATSLFTGCDMDEEPMAEASVDMVFSSENGLLTYSYSFYNVLPSRSSAFQRNTTLDYGPKNNLSGMEVGAYTVNSSTSWSWSALRNINFFLENNVNESLNENIRNNYNGIARLFRARFYFDKLVQYGEVPWIDKVFNDVDDPDLYNSQDTRDVIIGHILEDLDYAYANITEEGVTHNSTIVNRWTAAAFKSRVCLFEAAWRKYHANDELDIARTGCTEYSANQLYQLAADAAREVMDNSPYQLYTSGSYANGRGAYRELFIADNAVTTEVMMAIETDKVLGLGEQNWWYNSSTYGPHLCMSRKFAKTYLNIDGSPYNERNADGSYKTFLEETTGRDTRLNQTIRGADYTRLDASGNYVATAANFTGHTLTGYQFTKFVMDDVSYDDAATNDNDIPILRYAEVLLNYAEAKAELGTLTDADWAETIGALRARAGITGGTAQTGTLTTKPTTAEPYIASYYPTISDPVLLEIRREREIELCLEGFRLNDLKRWNCCDLWVNDPWEGVFIPALNTPLDMNGDGTYDVYFYDTDAIGDDNYASIGVYVGTNSNNIINVEPVDGGYVMKYNYVGRSWPARQYLYPIPEVVIQFNPNLKQNPGWS</sequence>
<proteinExistence type="inferred from homology"/>
<dbReference type="SUPFAM" id="SSF48452">
    <property type="entry name" value="TPR-like"/>
    <property type="match status" value="1"/>
</dbReference>
<feature type="domain" description="RagB/SusD" evidence="7">
    <location>
        <begin position="287"/>
        <end position="609"/>
    </location>
</feature>
<reference evidence="8" key="1">
    <citation type="journal article" date="2021" name="PeerJ">
        <title>Extensive microbial diversity within the chicken gut microbiome revealed by metagenomics and culture.</title>
        <authorList>
            <person name="Gilroy R."/>
            <person name="Ravi A."/>
            <person name="Getino M."/>
            <person name="Pursley I."/>
            <person name="Horton D.L."/>
            <person name="Alikhan N.F."/>
            <person name="Baker D."/>
            <person name="Gharbi K."/>
            <person name="Hall N."/>
            <person name="Watson M."/>
            <person name="Adriaenssens E.M."/>
            <person name="Foster-Nyarko E."/>
            <person name="Jarju S."/>
            <person name="Secka A."/>
            <person name="Antonio M."/>
            <person name="Oren A."/>
            <person name="Chaudhuri R.R."/>
            <person name="La Ragione R."/>
            <person name="Hildebrand F."/>
            <person name="Pallen M.J."/>
        </authorList>
    </citation>
    <scope>NUCLEOTIDE SEQUENCE</scope>
    <source>
        <strain evidence="8">ChiHecec2B26-12326</strain>
    </source>
</reference>
<evidence type="ECO:0000256" key="3">
    <source>
        <dbReference type="ARBA" id="ARBA00022729"/>
    </source>
</evidence>